<accession>A0A9W6TJX2</accession>
<dbReference type="AlphaFoldDB" id="A0A9W6TJX2"/>
<dbReference type="InterPro" id="IPR018490">
    <property type="entry name" value="cNMP-bd_dom_sf"/>
</dbReference>
<keyword evidence="1" id="KW-0813">Transport</keyword>
<dbReference type="Proteomes" id="UP001165083">
    <property type="component" value="Unassembled WGS sequence"/>
</dbReference>
<sequence>MSISRPSVGRVHSSFSLHTRLAHVLAEDRQDAFDPMQGPLRSGTTLDEFYTKHFVVLKILKVVASAVYLANTNHWLPQSVHHHRSLHKEYGSSTSNRAGPKKADVAPSAQQTNIQDQMKKVNEISAGSYFGENGLFTNAQRNAFIQAQTSCILYSLSPESLETVFDRYPEWKQKVLRIASIHREQARLVQLSREEQRRRTTTASSMILSRADIMNERAERLKEKMYSSRLQRSNSVHFNLIRSSSKRGYRWVGQTVLKPSLKVLDCIVHGVAVQSNFHILWLRFMVCCTMYVAVMVPYQLSMDSMDRPTIPASIVKAVGLQCEIAFIVDIWFSWHIQESPAAMELYDQNLRSVRKRRDRRQHRTSYVFCDQGDLKMQSRSLLDRPVGLRDGSYLGERGLFGCTISAYTVRSVRACDLLSLSSEGFAQVLHKHPFSRLALGICTSAHKYLKTQYTLPCSRNVMEERWGEALLHAVRDFNSRHESIVASSEVTSAKTECAVDANDSDSESTTGTRAPPNEVDGITSKEPTSSGMLASFLTHDSDGEAFTPDRGSVDRSNTGTEEQALPKQLRKMFEALDTSTTCFEAPVATLTTLTTQHQPGSSATSQRYRSLLPTIDASFNANDEPDEMHHNQPQQELNQVIEAEAEKLQEQSPAELAPTAGPTIEDPVSALVTEVATNHEPRTMVHLRHEQLPHLQHRSTMAQP</sequence>
<feature type="region of interest" description="Disordered" evidence="2">
    <location>
        <begin position="86"/>
        <end position="114"/>
    </location>
</feature>
<feature type="region of interest" description="Disordered" evidence="2">
    <location>
        <begin position="496"/>
        <end position="528"/>
    </location>
</feature>
<evidence type="ECO:0000313" key="4">
    <source>
        <dbReference type="EMBL" id="GMF13564.1"/>
    </source>
</evidence>
<keyword evidence="5" id="KW-1185">Reference proteome</keyword>
<dbReference type="InterPro" id="IPR014710">
    <property type="entry name" value="RmlC-like_jellyroll"/>
</dbReference>
<dbReference type="InterPro" id="IPR000595">
    <property type="entry name" value="cNMP-bd_dom"/>
</dbReference>
<keyword evidence="1" id="KW-1071">Ligand-gated ion channel</keyword>
<dbReference type="InterPro" id="IPR050866">
    <property type="entry name" value="CNG_cation_channel"/>
</dbReference>
<proteinExistence type="predicted"/>
<keyword evidence="1" id="KW-0406">Ion transport</keyword>
<gene>
    <name evidence="4" type="ORF">Plil01_000402700</name>
</gene>
<reference evidence="4" key="1">
    <citation type="submission" date="2023-04" db="EMBL/GenBank/DDBJ databases">
        <title>Phytophthora lilii NBRC 32176.</title>
        <authorList>
            <person name="Ichikawa N."/>
            <person name="Sato H."/>
            <person name="Tonouchi N."/>
        </authorList>
    </citation>
    <scope>NUCLEOTIDE SEQUENCE</scope>
    <source>
        <strain evidence="4">NBRC 32176</strain>
    </source>
</reference>
<evidence type="ECO:0000256" key="1">
    <source>
        <dbReference type="ARBA" id="ARBA00023286"/>
    </source>
</evidence>
<comment type="caution">
    <text evidence="4">The sequence shown here is derived from an EMBL/GenBank/DDBJ whole genome shotgun (WGS) entry which is preliminary data.</text>
</comment>
<dbReference type="PROSITE" id="PS50042">
    <property type="entry name" value="CNMP_BINDING_3"/>
    <property type="match status" value="2"/>
</dbReference>
<evidence type="ECO:0000256" key="2">
    <source>
        <dbReference type="SAM" id="MobiDB-lite"/>
    </source>
</evidence>
<keyword evidence="1" id="KW-0407">Ion channel</keyword>
<dbReference type="SUPFAM" id="SSF51206">
    <property type="entry name" value="cAMP-binding domain-like"/>
    <property type="match status" value="2"/>
</dbReference>
<feature type="domain" description="Cyclic nucleotide-binding" evidence="3">
    <location>
        <begin position="121"/>
        <end position="174"/>
    </location>
</feature>
<dbReference type="EMBL" id="BSXW01000161">
    <property type="protein sequence ID" value="GMF13564.1"/>
    <property type="molecule type" value="Genomic_DNA"/>
</dbReference>
<organism evidence="4 5">
    <name type="scientific">Phytophthora lilii</name>
    <dbReference type="NCBI Taxonomy" id="2077276"/>
    <lineage>
        <taxon>Eukaryota</taxon>
        <taxon>Sar</taxon>
        <taxon>Stramenopiles</taxon>
        <taxon>Oomycota</taxon>
        <taxon>Peronosporomycetes</taxon>
        <taxon>Peronosporales</taxon>
        <taxon>Peronosporaceae</taxon>
        <taxon>Phytophthora</taxon>
    </lineage>
</organism>
<name>A0A9W6TJX2_9STRA</name>
<dbReference type="GO" id="GO:0005221">
    <property type="term" value="F:intracellularly cyclic nucleotide-activated monoatomic cation channel activity"/>
    <property type="evidence" value="ECO:0007669"/>
    <property type="project" value="InterPro"/>
</dbReference>
<dbReference type="GO" id="GO:0044877">
    <property type="term" value="F:protein-containing complex binding"/>
    <property type="evidence" value="ECO:0007669"/>
    <property type="project" value="TreeGrafter"/>
</dbReference>
<dbReference type="PANTHER" id="PTHR45638">
    <property type="entry name" value="CYCLIC NUCLEOTIDE-GATED CATION CHANNEL SUBUNIT A"/>
    <property type="match status" value="1"/>
</dbReference>
<dbReference type="CDD" id="cd00038">
    <property type="entry name" value="CAP_ED"/>
    <property type="match status" value="2"/>
</dbReference>
<dbReference type="Gene3D" id="2.60.120.10">
    <property type="entry name" value="Jelly Rolls"/>
    <property type="match status" value="2"/>
</dbReference>
<dbReference type="Pfam" id="PF00027">
    <property type="entry name" value="cNMP_binding"/>
    <property type="match status" value="1"/>
</dbReference>
<protein>
    <submittedName>
        <fullName evidence="4">Unnamed protein product</fullName>
    </submittedName>
</protein>
<evidence type="ECO:0000259" key="3">
    <source>
        <dbReference type="PROSITE" id="PS50042"/>
    </source>
</evidence>
<feature type="region of interest" description="Disordered" evidence="2">
    <location>
        <begin position="541"/>
        <end position="563"/>
    </location>
</feature>
<feature type="domain" description="Cyclic nucleotide-binding" evidence="3">
    <location>
        <begin position="388"/>
        <end position="429"/>
    </location>
</feature>
<evidence type="ECO:0000313" key="5">
    <source>
        <dbReference type="Proteomes" id="UP001165083"/>
    </source>
</evidence>
<dbReference type="PANTHER" id="PTHR45638:SF11">
    <property type="entry name" value="CYCLIC NUCLEOTIDE-GATED CATION CHANNEL SUBUNIT A"/>
    <property type="match status" value="1"/>
</dbReference>